<evidence type="ECO:0000256" key="2">
    <source>
        <dbReference type="SAM" id="Phobius"/>
    </source>
</evidence>
<dbReference type="InterPro" id="IPR019402">
    <property type="entry name" value="CWH43_N"/>
</dbReference>
<sequence length="276" mass="30251">MSSVSNGLMCHFEEQPLTRTRGQLQAKHVPLLAAFLGVSSILVPVLSHIAQGRQPPYPTISMTAYMPGSFEYFVFASGLCTTASLLILTAIIVRWRLGVSGYLAFISHSAANVAALGLAVTSVVPLQPNIMDVLALPRAERKMTTQSNIHSWAANIFFLSSLVHALTMTVMLLQYKSRKNPIVCDTSMRIKALTTFLSFFFIASPLLLFMYPRIIKGSRVTVVALNQYGAIMCLLAFYATYYVDLKGYQVCLKPSSSVPPDSKSGGYKDDCGDKED</sequence>
<organism evidence="4">
    <name type="scientific">Hanusia phi</name>
    <dbReference type="NCBI Taxonomy" id="3032"/>
    <lineage>
        <taxon>Eukaryota</taxon>
        <taxon>Cryptophyceae</taxon>
        <taxon>Pyrenomonadales</taxon>
        <taxon>Geminigeraceae</taxon>
        <taxon>Hanusia</taxon>
    </lineage>
</organism>
<keyword evidence="2" id="KW-0472">Membrane</keyword>
<feature type="transmembrane region" description="Helical" evidence="2">
    <location>
        <begin position="29"/>
        <end position="50"/>
    </location>
</feature>
<accession>A0A7S0HC54</accession>
<feature type="transmembrane region" description="Helical" evidence="2">
    <location>
        <begin position="102"/>
        <end position="124"/>
    </location>
</feature>
<dbReference type="EMBL" id="HBEO01006629">
    <property type="protein sequence ID" value="CAD8473329.1"/>
    <property type="molecule type" value="Transcribed_RNA"/>
</dbReference>
<proteinExistence type="predicted"/>
<evidence type="ECO:0000259" key="3">
    <source>
        <dbReference type="Pfam" id="PF10277"/>
    </source>
</evidence>
<feature type="transmembrane region" description="Helical" evidence="2">
    <location>
        <begin position="223"/>
        <end position="243"/>
    </location>
</feature>
<evidence type="ECO:0000256" key="1">
    <source>
        <dbReference type="SAM" id="MobiDB-lite"/>
    </source>
</evidence>
<feature type="compositionally biased region" description="Low complexity" evidence="1">
    <location>
        <begin position="254"/>
        <end position="264"/>
    </location>
</feature>
<protein>
    <recommendedName>
        <fullName evidence="3">CWH43-like N-terminal domain-containing protein</fullName>
    </recommendedName>
</protein>
<feature type="transmembrane region" description="Helical" evidence="2">
    <location>
        <begin position="152"/>
        <end position="173"/>
    </location>
</feature>
<name>A0A7S0HC54_9CRYP</name>
<gene>
    <name evidence="4" type="ORF">HPHI1048_LOCUS4672</name>
</gene>
<feature type="domain" description="CWH43-like N-terminal" evidence="3">
    <location>
        <begin position="27"/>
        <end position="247"/>
    </location>
</feature>
<reference evidence="4" key="1">
    <citation type="submission" date="2021-01" db="EMBL/GenBank/DDBJ databases">
        <authorList>
            <person name="Corre E."/>
            <person name="Pelletier E."/>
            <person name="Niang G."/>
            <person name="Scheremetjew M."/>
            <person name="Finn R."/>
            <person name="Kale V."/>
            <person name="Holt S."/>
            <person name="Cochrane G."/>
            <person name="Meng A."/>
            <person name="Brown T."/>
            <person name="Cohen L."/>
        </authorList>
    </citation>
    <scope>NUCLEOTIDE SEQUENCE</scope>
    <source>
        <strain evidence="4">CCMP325</strain>
    </source>
</reference>
<dbReference type="AlphaFoldDB" id="A0A7S0HC54"/>
<feature type="region of interest" description="Disordered" evidence="1">
    <location>
        <begin position="254"/>
        <end position="276"/>
    </location>
</feature>
<feature type="transmembrane region" description="Helical" evidence="2">
    <location>
        <begin position="193"/>
        <end position="211"/>
    </location>
</feature>
<keyword evidence="2" id="KW-0812">Transmembrane</keyword>
<feature type="transmembrane region" description="Helical" evidence="2">
    <location>
        <begin position="70"/>
        <end position="95"/>
    </location>
</feature>
<evidence type="ECO:0000313" key="4">
    <source>
        <dbReference type="EMBL" id="CAD8473329.1"/>
    </source>
</evidence>
<dbReference type="Pfam" id="PF10277">
    <property type="entry name" value="Frag1"/>
    <property type="match status" value="1"/>
</dbReference>
<feature type="compositionally biased region" description="Basic and acidic residues" evidence="1">
    <location>
        <begin position="266"/>
        <end position="276"/>
    </location>
</feature>
<keyword evidence="2" id="KW-1133">Transmembrane helix</keyword>